<dbReference type="CDD" id="cd00371">
    <property type="entry name" value="HMA"/>
    <property type="match status" value="1"/>
</dbReference>
<dbReference type="AlphaFoldDB" id="A0A2C6DFP0"/>
<feature type="domain" description="HMA" evidence="3">
    <location>
        <begin position="21"/>
        <end position="86"/>
    </location>
</feature>
<evidence type="ECO:0000256" key="2">
    <source>
        <dbReference type="SAM" id="SignalP"/>
    </source>
</evidence>
<dbReference type="Gene3D" id="3.30.70.100">
    <property type="match status" value="1"/>
</dbReference>
<dbReference type="FunFam" id="3.30.70.100:FF:000001">
    <property type="entry name" value="ATPase copper transporting beta"/>
    <property type="match status" value="1"/>
</dbReference>
<protein>
    <submittedName>
        <fullName evidence="5">Copper-exporting P-type ATPase A</fullName>
        <ecNumber evidence="5">3.6.3.-</ecNumber>
    </submittedName>
    <submittedName>
        <fullName evidence="4">Heavy metal transporter</fullName>
    </submittedName>
</protein>
<dbReference type="Proteomes" id="UP000224974">
    <property type="component" value="Unassembled WGS sequence"/>
</dbReference>
<dbReference type="Pfam" id="PF00403">
    <property type="entry name" value="HMA"/>
    <property type="match status" value="1"/>
</dbReference>
<evidence type="ECO:0000313" key="5">
    <source>
        <dbReference type="EMBL" id="VFS47259.1"/>
    </source>
</evidence>
<accession>A0A2C6DFP0</accession>
<feature type="chain" id="PRO_5033756854" evidence="2">
    <location>
        <begin position="19"/>
        <end position="95"/>
    </location>
</feature>
<dbReference type="Proteomes" id="UP000373449">
    <property type="component" value="Unassembled WGS sequence"/>
</dbReference>
<keyword evidence="6" id="KW-1185">Reference proteome</keyword>
<dbReference type="OrthoDB" id="5689309at2"/>
<keyword evidence="5" id="KW-0378">Hydrolase</keyword>
<organism evidence="4 6">
    <name type="scientific">Budvicia aquatica</name>
    <dbReference type="NCBI Taxonomy" id="82979"/>
    <lineage>
        <taxon>Bacteria</taxon>
        <taxon>Pseudomonadati</taxon>
        <taxon>Pseudomonadota</taxon>
        <taxon>Gammaproteobacteria</taxon>
        <taxon>Enterobacterales</taxon>
        <taxon>Budviciaceae</taxon>
        <taxon>Budvicia</taxon>
    </lineage>
</organism>
<dbReference type="EMBL" id="CAADJA010000002">
    <property type="protein sequence ID" value="VFS47259.1"/>
    <property type="molecule type" value="Genomic_DNA"/>
</dbReference>
<dbReference type="GO" id="GO:0016787">
    <property type="term" value="F:hydrolase activity"/>
    <property type="evidence" value="ECO:0007669"/>
    <property type="project" value="UniProtKB-KW"/>
</dbReference>
<name>A0A2C6DFP0_9GAMM</name>
<proteinExistence type="predicted"/>
<dbReference type="STRING" id="1111728.GCA_000427805_00739"/>
<evidence type="ECO:0000256" key="1">
    <source>
        <dbReference type="ARBA" id="ARBA00022723"/>
    </source>
</evidence>
<keyword evidence="2" id="KW-0732">Signal</keyword>
<dbReference type="InterPro" id="IPR006121">
    <property type="entry name" value="HMA_dom"/>
</dbReference>
<dbReference type="RefSeq" id="WP_029096317.1">
    <property type="nucleotide sequence ID" value="NZ_BRLG01000029.1"/>
</dbReference>
<dbReference type="InterPro" id="IPR001802">
    <property type="entry name" value="MerP/CopZ"/>
</dbReference>
<evidence type="ECO:0000313" key="4">
    <source>
        <dbReference type="EMBL" id="PHI29098.1"/>
    </source>
</evidence>
<dbReference type="GO" id="GO:0046872">
    <property type="term" value="F:metal ion binding"/>
    <property type="evidence" value="ECO:0007669"/>
    <property type="project" value="UniProtKB-KW"/>
</dbReference>
<dbReference type="PRINTS" id="PR00946">
    <property type="entry name" value="HGSCAVENGER"/>
</dbReference>
<feature type="signal peptide" evidence="2">
    <location>
        <begin position="1"/>
        <end position="18"/>
    </location>
</feature>
<reference evidence="4" key="2">
    <citation type="submission" date="2017-09" db="EMBL/GenBank/DDBJ databases">
        <title>FDA dAtabase for Regulatory Grade micrObial Sequences (FDA-ARGOS): Supporting development and validation of Infectious Disease Dx tests.</title>
        <authorList>
            <person name="Minogue T."/>
            <person name="Wolcott M."/>
            <person name="Wasieloski L."/>
            <person name="Aguilar W."/>
            <person name="Moore D."/>
            <person name="Tallon L.J."/>
            <person name="Sadzewicz L."/>
            <person name="Ott S."/>
            <person name="Zhao X."/>
            <person name="Nagaraj S."/>
            <person name="Vavikolanu K."/>
            <person name="Aluvathingal J."/>
            <person name="Nadendla S."/>
            <person name="Sichtig H."/>
        </authorList>
    </citation>
    <scope>NUCLEOTIDE SEQUENCE</scope>
    <source>
        <strain evidence="4">FDAARGOS_387</strain>
    </source>
</reference>
<evidence type="ECO:0000313" key="6">
    <source>
        <dbReference type="Proteomes" id="UP000224974"/>
    </source>
</evidence>
<dbReference type="EMBL" id="PDDX01000001">
    <property type="protein sequence ID" value="PHI29098.1"/>
    <property type="molecule type" value="Genomic_DNA"/>
</dbReference>
<dbReference type="SUPFAM" id="SSF55008">
    <property type="entry name" value="HMA, heavy metal-associated domain"/>
    <property type="match status" value="1"/>
</dbReference>
<reference evidence="5 7" key="3">
    <citation type="submission" date="2019-03" db="EMBL/GenBank/DDBJ databases">
        <authorList>
            <consortium name="Pathogen Informatics"/>
        </authorList>
    </citation>
    <scope>NUCLEOTIDE SEQUENCE [LARGE SCALE GENOMIC DNA]</scope>
    <source>
        <strain evidence="5 7">NCTC12282</strain>
    </source>
</reference>
<evidence type="ECO:0000313" key="7">
    <source>
        <dbReference type="Proteomes" id="UP000373449"/>
    </source>
</evidence>
<dbReference type="PROSITE" id="PS50846">
    <property type="entry name" value="HMA_2"/>
    <property type="match status" value="1"/>
</dbReference>
<dbReference type="EC" id="3.6.3.-" evidence="5"/>
<dbReference type="InterPro" id="IPR036163">
    <property type="entry name" value="HMA_dom_sf"/>
</dbReference>
<evidence type="ECO:0000259" key="3">
    <source>
        <dbReference type="PROSITE" id="PS50846"/>
    </source>
</evidence>
<reference evidence="6" key="1">
    <citation type="submission" date="2017-09" db="EMBL/GenBank/DDBJ databases">
        <title>FDA dAtabase for Regulatory Grade micrObial Sequences (FDA-ARGOS): Supporting development and validation of Infectious Disease Dx tests.</title>
        <authorList>
            <person name="Minogue T."/>
            <person name="Wolcott M."/>
            <person name="Wasieloski L."/>
            <person name="Aguilar W."/>
            <person name="Moore D."/>
            <person name="Tallon L."/>
            <person name="Sadzewicz L."/>
            <person name="Ott S."/>
            <person name="Zhao X."/>
            <person name="Nagaraj S."/>
            <person name="Vavikolanu K."/>
            <person name="Aluvathingal J."/>
            <person name="Nadendla S."/>
            <person name="Sichtig H."/>
        </authorList>
    </citation>
    <scope>NUCLEOTIDE SEQUENCE [LARGE SCALE GENOMIC DNA]</scope>
    <source>
        <strain evidence="6">FDAARGOS_387</strain>
    </source>
</reference>
<gene>
    <name evidence="5" type="primary">copA_1</name>
    <name evidence="4" type="ORF">CRN84_07075</name>
    <name evidence="5" type="ORF">NCTC12282_02194</name>
</gene>
<keyword evidence="1" id="KW-0479">Metal-binding</keyword>
<sequence length="95" mass="10436">MKRLLMLALLLFSPLIYAENVKVIIDVKGMTCPLCVTSINQALRKTEGVIKAKASLKTRQAEVIVPEGYDVDQLLKSIDKTGYSGAVNQIVKQDS</sequence>